<organism evidence="1 2">
    <name type="scientific">Plasmodium yoelii yoelii</name>
    <dbReference type="NCBI Taxonomy" id="73239"/>
    <lineage>
        <taxon>Eukaryota</taxon>
        <taxon>Sar</taxon>
        <taxon>Alveolata</taxon>
        <taxon>Apicomplexa</taxon>
        <taxon>Aconoidasida</taxon>
        <taxon>Haemosporida</taxon>
        <taxon>Plasmodiidae</taxon>
        <taxon>Plasmodium</taxon>
        <taxon>Plasmodium (Vinckeia)</taxon>
    </lineage>
</organism>
<evidence type="ECO:0000313" key="1">
    <source>
        <dbReference type="EMBL" id="EAA17730.1"/>
    </source>
</evidence>
<keyword evidence="2" id="KW-1185">Reference proteome</keyword>
<feature type="non-terminal residue" evidence="1">
    <location>
        <position position="1"/>
    </location>
</feature>
<protein>
    <submittedName>
        <fullName evidence="1">Uncharacterized protein</fullName>
    </submittedName>
</protein>
<dbReference type="PaxDb" id="73239-Q7RCV5"/>
<evidence type="ECO:0000313" key="2">
    <source>
        <dbReference type="Proteomes" id="UP000008553"/>
    </source>
</evidence>
<comment type="caution">
    <text evidence="1">The sequence shown here is derived from an EMBL/GenBank/DDBJ whole genome shotgun (WGS) entry which is preliminary data.</text>
</comment>
<dbReference type="AlphaFoldDB" id="Q7RCV5"/>
<dbReference type="EMBL" id="AABL01001828">
    <property type="protein sequence ID" value="EAA17730.1"/>
    <property type="molecule type" value="Genomic_DNA"/>
</dbReference>
<name>Q7RCV5_PLAYO</name>
<gene>
    <name evidence="1" type="ORF">PY05672</name>
</gene>
<accession>Q7RCV5</accession>
<reference evidence="1 2" key="1">
    <citation type="journal article" date="2002" name="Nature">
        <title>Genome sequence and comparative analysis of the model rodent malaria parasite Plasmodium yoelii yoelii.</title>
        <authorList>
            <person name="Carlton J.M."/>
            <person name="Angiuoli S.V."/>
            <person name="Suh B.B."/>
            <person name="Kooij T.W."/>
            <person name="Pertea M."/>
            <person name="Silva J.C."/>
            <person name="Ermolaeva M.D."/>
            <person name="Allen J.E."/>
            <person name="Selengut J.D."/>
            <person name="Koo H.L."/>
            <person name="Peterson J.D."/>
            <person name="Pop M."/>
            <person name="Kosack D.S."/>
            <person name="Shumway M.F."/>
            <person name="Bidwell S.L."/>
            <person name="Shallom S.J."/>
            <person name="van Aken S.E."/>
            <person name="Riedmuller S.B."/>
            <person name="Feldblyum T.V."/>
            <person name="Cho J.K."/>
            <person name="Quackenbush J."/>
            <person name="Sedegah M."/>
            <person name="Shoaibi A."/>
            <person name="Cummings L.M."/>
            <person name="Florens L."/>
            <person name="Yates J.R."/>
            <person name="Raine J.D."/>
            <person name="Sinden R.E."/>
            <person name="Harris M.A."/>
            <person name="Cunningham D.A."/>
            <person name="Preiser P.R."/>
            <person name="Bergman L.W."/>
            <person name="Vaidya A.B."/>
            <person name="van Lin L.H."/>
            <person name="Janse C.J."/>
            <person name="Waters A.P."/>
            <person name="Smith H.O."/>
            <person name="White O.R."/>
            <person name="Salzberg S.L."/>
            <person name="Venter J.C."/>
            <person name="Fraser C.M."/>
            <person name="Hoffman S.L."/>
            <person name="Gardner M.J."/>
            <person name="Carucci D.J."/>
        </authorList>
    </citation>
    <scope>NUCLEOTIDE SEQUENCE [LARGE SCALE GENOMIC DNA]</scope>
    <source>
        <strain evidence="1 2">17XNL</strain>
    </source>
</reference>
<dbReference type="InParanoid" id="Q7RCV5"/>
<sequence length="22" mass="2797">LYRMIKHTGWYMYLIIVQIIQN</sequence>
<dbReference type="Proteomes" id="UP000008553">
    <property type="component" value="Unassembled WGS sequence"/>
</dbReference>
<proteinExistence type="predicted"/>